<proteinExistence type="inferred from homology"/>
<feature type="compositionally biased region" description="Low complexity" evidence="2">
    <location>
        <begin position="146"/>
        <end position="157"/>
    </location>
</feature>
<evidence type="ECO:0000259" key="3">
    <source>
        <dbReference type="Pfam" id="PF01575"/>
    </source>
</evidence>
<reference evidence="4 5" key="2">
    <citation type="submission" date="2020-08" db="EMBL/GenBank/DDBJ databases">
        <title>The Agave Microbiome: Exploring the role of microbial communities in plant adaptations to desert environments.</title>
        <authorList>
            <person name="Partida-Martinez L.P."/>
        </authorList>
    </citation>
    <scope>NUCLEOTIDE SEQUENCE [LARGE SCALE GENOMIC DNA]</scope>
    <source>
        <strain evidence="4 5">AT2.17</strain>
    </source>
</reference>
<feature type="region of interest" description="Disordered" evidence="2">
    <location>
        <begin position="135"/>
        <end position="157"/>
    </location>
</feature>
<feature type="domain" description="MaoC-like" evidence="3">
    <location>
        <begin position="19"/>
        <end position="110"/>
    </location>
</feature>
<protein>
    <submittedName>
        <fullName evidence="4">Acyl dehydratase</fullName>
    </submittedName>
</protein>
<gene>
    <name evidence="4" type="ORF">F4692_000936</name>
</gene>
<dbReference type="InterPro" id="IPR002539">
    <property type="entry name" value="MaoC-like_dom"/>
</dbReference>
<dbReference type="EMBL" id="JACCBW010000001">
    <property type="protein sequence ID" value="NYE35832.1"/>
    <property type="molecule type" value="Genomic_DNA"/>
</dbReference>
<dbReference type="Gene3D" id="3.10.129.10">
    <property type="entry name" value="Hotdog Thioesterase"/>
    <property type="match status" value="1"/>
</dbReference>
<dbReference type="Proteomes" id="UP000549911">
    <property type="component" value="Unassembled WGS sequence"/>
</dbReference>
<dbReference type="Pfam" id="PF01575">
    <property type="entry name" value="MaoC_dehydratas"/>
    <property type="match status" value="1"/>
</dbReference>
<reference evidence="4 5" key="1">
    <citation type="submission" date="2020-07" db="EMBL/GenBank/DDBJ databases">
        <authorList>
            <person name="Partida-Martinez L."/>
            <person name="Huntemann M."/>
            <person name="Clum A."/>
            <person name="Wang J."/>
            <person name="Palaniappan K."/>
            <person name="Ritter S."/>
            <person name="Chen I.-M."/>
            <person name="Stamatis D."/>
            <person name="Reddy T."/>
            <person name="O'Malley R."/>
            <person name="Daum C."/>
            <person name="Shapiro N."/>
            <person name="Ivanova N."/>
            <person name="Kyrpides N."/>
            <person name="Woyke T."/>
        </authorList>
    </citation>
    <scope>NUCLEOTIDE SEQUENCE [LARGE SCALE GENOMIC DNA]</scope>
    <source>
        <strain evidence="4 5">AT2.17</strain>
    </source>
</reference>
<evidence type="ECO:0000256" key="2">
    <source>
        <dbReference type="SAM" id="MobiDB-lite"/>
    </source>
</evidence>
<comment type="similarity">
    <text evidence="1">Belongs to the enoyl-CoA hydratase/isomerase family.</text>
</comment>
<dbReference type="SUPFAM" id="SSF54637">
    <property type="entry name" value="Thioesterase/thiol ester dehydrase-isomerase"/>
    <property type="match status" value="1"/>
</dbReference>
<evidence type="ECO:0000313" key="4">
    <source>
        <dbReference type="EMBL" id="NYE35832.1"/>
    </source>
</evidence>
<accession>A0A7Y9KRX8</accession>
<name>A0A7Y9KRX8_9ACTN</name>
<comment type="caution">
    <text evidence="4">The sequence shown here is derived from an EMBL/GenBank/DDBJ whole genome shotgun (WGS) entry which is preliminary data.</text>
</comment>
<evidence type="ECO:0000313" key="5">
    <source>
        <dbReference type="Proteomes" id="UP000549911"/>
    </source>
</evidence>
<dbReference type="RefSeq" id="WP_179618439.1">
    <property type="nucleotide sequence ID" value="NZ_JACCBW010000001.1"/>
</dbReference>
<dbReference type="AlphaFoldDB" id="A0A7Y9KRX8"/>
<dbReference type="InterPro" id="IPR029069">
    <property type="entry name" value="HotDog_dom_sf"/>
</dbReference>
<organism evidence="4 5">
    <name type="scientific">Nocardioides cavernae</name>
    <dbReference type="NCBI Taxonomy" id="1921566"/>
    <lineage>
        <taxon>Bacteria</taxon>
        <taxon>Bacillati</taxon>
        <taxon>Actinomycetota</taxon>
        <taxon>Actinomycetes</taxon>
        <taxon>Propionibacteriales</taxon>
        <taxon>Nocardioidaceae</taxon>
        <taxon>Nocardioides</taxon>
    </lineage>
</organism>
<sequence length="157" mass="16800">MSTAVRVGDRLPEWDLPRVSREKMKTLAPILADPNPIHWDVDVVRGLGMGERPVNQGPSNMAYVMNMLAAWSGGHDRLRRLRVRFAGNVLGDDHVVARGVVSAVRDEGGRTVATCDVELVVVDGAVALTGTADVDVTDLSDPAGSPSPTTSTTTEER</sequence>
<evidence type="ECO:0000256" key="1">
    <source>
        <dbReference type="ARBA" id="ARBA00005254"/>
    </source>
</evidence>
<keyword evidence="5" id="KW-1185">Reference proteome</keyword>